<dbReference type="InterPro" id="IPR025877">
    <property type="entry name" value="MobA-like_NTP_Trfase"/>
</dbReference>
<dbReference type="Pfam" id="PF12804">
    <property type="entry name" value="NTP_transf_3"/>
    <property type="match status" value="1"/>
</dbReference>
<reference evidence="2 3" key="1">
    <citation type="submission" date="2018-08" db="EMBL/GenBank/DDBJ databases">
        <title>The reduced genetic potential of extracellular carbohydrate catabolism in Euzebyella marina RN62, a Flavobacteriia bacterium isolated from the hadal water.</title>
        <authorList>
            <person name="Xue C."/>
        </authorList>
    </citation>
    <scope>NUCLEOTIDE SEQUENCE [LARGE SCALE GENOMIC DNA]</scope>
    <source>
        <strain evidence="2 3">RN62</strain>
    </source>
</reference>
<keyword evidence="2" id="KW-0808">Transferase</keyword>
<dbReference type="EMBL" id="CP032050">
    <property type="protein sequence ID" value="AYN68082.1"/>
    <property type="molecule type" value="Genomic_DNA"/>
</dbReference>
<dbReference type="CDD" id="cd04182">
    <property type="entry name" value="GT_2_like_f"/>
    <property type="match status" value="1"/>
</dbReference>
<dbReference type="InterPro" id="IPR029044">
    <property type="entry name" value="Nucleotide-diphossugar_trans"/>
</dbReference>
<dbReference type="OrthoDB" id="9779263at2"/>
<protein>
    <submittedName>
        <fullName evidence="2">Nucleotidyltransferase family protein</fullName>
    </submittedName>
</protein>
<dbReference type="SUPFAM" id="SSF53448">
    <property type="entry name" value="Nucleotide-diphospho-sugar transferases"/>
    <property type="match status" value="1"/>
</dbReference>
<dbReference type="GO" id="GO:0016779">
    <property type="term" value="F:nucleotidyltransferase activity"/>
    <property type="evidence" value="ECO:0007669"/>
    <property type="project" value="UniProtKB-ARBA"/>
</dbReference>
<evidence type="ECO:0000313" key="3">
    <source>
        <dbReference type="Proteomes" id="UP000276309"/>
    </source>
</evidence>
<keyword evidence="3" id="KW-1185">Reference proteome</keyword>
<dbReference type="AlphaFoldDB" id="A0A3G2L737"/>
<gene>
    <name evidence="2" type="ORF">D1013_12225</name>
</gene>
<evidence type="ECO:0000259" key="1">
    <source>
        <dbReference type="Pfam" id="PF12804"/>
    </source>
</evidence>
<dbReference type="PANTHER" id="PTHR43777:SF1">
    <property type="entry name" value="MOLYBDENUM COFACTOR CYTIDYLYLTRANSFERASE"/>
    <property type="match status" value="1"/>
</dbReference>
<dbReference type="KEGG" id="emar:D1013_12225"/>
<organism evidence="2 3">
    <name type="scientific">Euzebyella marina</name>
    <dbReference type="NCBI Taxonomy" id="1761453"/>
    <lineage>
        <taxon>Bacteria</taxon>
        <taxon>Pseudomonadati</taxon>
        <taxon>Bacteroidota</taxon>
        <taxon>Flavobacteriia</taxon>
        <taxon>Flavobacteriales</taxon>
        <taxon>Flavobacteriaceae</taxon>
        <taxon>Euzebyella</taxon>
    </lineage>
</organism>
<name>A0A3G2L737_9FLAO</name>
<dbReference type="Gene3D" id="3.90.550.10">
    <property type="entry name" value="Spore Coat Polysaccharide Biosynthesis Protein SpsA, Chain A"/>
    <property type="match status" value="1"/>
</dbReference>
<evidence type="ECO:0000313" key="2">
    <source>
        <dbReference type="EMBL" id="AYN68082.1"/>
    </source>
</evidence>
<dbReference type="RefSeq" id="WP_121849097.1">
    <property type="nucleotide sequence ID" value="NZ_CP032050.1"/>
</dbReference>
<accession>A0A3G2L737</accession>
<sequence>MSDSLEHIVIVILAAGSSSRMGEPKQLLPYNHTTLLGNAIEQAKKSDAQKIVLVLGANAQLIEEAHKSAEVEFVINPDWENGMGSSIAVAVNHLLNNTGEVYGILFMLADQPLVDYEHLNKLITKFKSVSESIIASEYEKRAGVPAIFSKSYYSQLSKLGARAGAQTIIELNMKEVATVKLGKKSIDIDTKEEYRNLLENKL</sequence>
<dbReference type="PANTHER" id="PTHR43777">
    <property type="entry name" value="MOLYBDENUM COFACTOR CYTIDYLYLTRANSFERASE"/>
    <property type="match status" value="1"/>
</dbReference>
<feature type="domain" description="MobA-like NTP transferase" evidence="1">
    <location>
        <begin position="11"/>
        <end position="170"/>
    </location>
</feature>
<proteinExistence type="predicted"/>
<dbReference type="Proteomes" id="UP000276309">
    <property type="component" value="Chromosome"/>
</dbReference>